<organism evidence="7 8">
    <name type="scientific">Aquabacterium soli</name>
    <dbReference type="NCBI Taxonomy" id="2493092"/>
    <lineage>
        <taxon>Bacteria</taxon>
        <taxon>Pseudomonadati</taxon>
        <taxon>Pseudomonadota</taxon>
        <taxon>Betaproteobacteria</taxon>
        <taxon>Burkholderiales</taxon>
        <taxon>Aquabacterium</taxon>
    </lineage>
</organism>
<dbReference type="GO" id="GO:0009055">
    <property type="term" value="F:electron transfer activity"/>
    <property type="evidence" value="ECO:0007669"/>
    <property type="project" value="InterPro"/>
</dbReference>
<keyword evidence="1 3" id="KW-0479">Metal-binding</keyword>
<dbReference type="OrthoDB" id="6717343at2"/>
<dbReference type="NCBIfam" id="NF045614">
    <property type="entry name" value="efflu_CzcI_Cupr"/>
    <property type="match status" value="1"/>
</dbReference>
<accession>A0A3R8YJE6</accession>
<evidence type="ECO:0000256" key="4">
    <source>
        <dbReference type="SAM" id="MobiDB-lite"/>
    </source>
</evidence>
<evidence type="ECO:0000256" key="1">
    <source>
        <dbReference type="ARBA" id="ARBA00022723"/>
    </source>
</evidence>
<dbReference type="GO" id="GO:0046872">
    <property type="term" value="F:metal ion binding"/>
    <property type="evidence" value="ECO:0007669"/>
    <property type="project" value="UniProtKB-KW"/>
</dbReference>
<dbReference type="AlphaFoldDB" id="A0A3R8YJE6"/>
<evidence type="ECO:0000313" key="7">
    <source>
        <dbReference type="EMBL" id="RRR99966.1"/>
    </source>
</evidence>
<evidence type="ECO:0000256" key="5">
    <source>
        <dbReference type="SAM" id="SignalP"/>
    </source>
</evidence>
<dbReference type="EMBL" id="RSED01000037">
    <property type="protein sequence ID" value="RRR99966.1"/>
    <property type="molecule type" value="Genomic_DNA"/>
</dbReference>
<evidence type="ECO:0000259" key="6">
    <source>
        <dbReference type="PROSITE" id="PS51007"/>
    </source>
</evidence>
<name>A0A3R8YJE6_9BURK</name>
<dbReference type="PROSITE" id="PS51007">
    <property type="entry name" value="CYTC"/>
    <property type="match status" value="1"/>
</dbReference>
<feature type="chain" id="PRO_5018723480" description="Cytochrome c domain-containing protein" evidence="5">
    <location>
        <begin position="23"/>
        <end position="119"/>
    </location>
</feature>
<reference evidence="7 8" key="1">
    <citation type="submission" date="2018-12" db="EMBL/GenBank/DDBJ databases">
        <title>The whole draft genome of Aquabacterium sp. SJQ9.</title>
        <authorList>
            <person name="Sun L."/>
            <person name="Gao X."/>
            <person name="Chen W."/>
            <person name="Huang K."/>
        </authorList>
    </citation>
    <scope>NUCLEOTIDE SEQUENCE [LARGE SCALE GENOMIC DNA]</scope>
    <source>
        <strain evidence="7 8">SJQ9</strain>
    </source>
</reference>
<feature type="domain" description="Cytochrome c" evidence="6">
    <location>
        <begin position="54"/>
        <end position="119"/>
    </location>
</feature>
<keyword evidence="2 3" id="KW-0408">Iron</keyword>
<keyword evidence="3" id="KW-0349">Heme</keyword>
<dbReference type="InterPro" id="IPR009056">
    <property type="entry name" value="Cyt_c-like_dom"/>
</dbReference>
<dbReference type="GO" id="GO:0046686">
    <property type="term" value="P:response to cadmium ion"/>
    <property type="evidence" value="ECO:0007669"/>
    <property type="project" value="InterPro"/>
</dbReference>
<sequence length="119" mass="13248">MRRLLNILLLLVLPLQFCYAVAATYCQHEDSQGAGHFGHHVHVHKNTDQDNGPSKSKQKAKIFADADCASCHLAKPELLGKQVKIPTFMRESATPSGDALLYSSADPNRIERPNWLQLL</sequence>
<evidence type="ECO:0000313" key="8">
    <source>
        <dbReference type="Proteomes" id="UP000269265"/>
    </source>
</evidence>
<gene>
    <name evidence="7" type="ORF">EIP75_23275</name>
</gene>
<dbReference type="RefSeq" id="WP_125245581.1">
    <property type="nucleotide sequence ID" value="NZ_RSED01000037.1"/>
</dbReference>
<dbReference type="InterPro" id="IPR055013">
    <property type="entry name" value="CzcI"/>
</dbReference>
<comment type="caution">
    <text evidence="7">The sequence shown here is derived from an EMBL/GenBank/DDBJ whole genome shotgun (WGS) entry which is preliminary data.</text>
</comment>
<dbReference type="Proteomes" id="UP000269265">
    <property type="component" value="Unassembled WGS sequence"/>
</dbReference>
<protein>
    <recommendedName>
        <fullName evidence="6">Cytochrome c domain-containing protein</fullName>
    </recommendedName>
</protein>
<keyword evidence="8" id="KW-1185">Reference proteome</keyword>
<evidence type="ECO:0000256" key="3">
    <source>
        <dbReference type="PROSITE-ProRule" id="PRU00433"/>
    </source>
</evidence>
<evidence type="ECO:0000256" key="2">
    <source>
        <dbReference type="ARBA" id="ARBA00023004"/>
    </source>
</evidence>
<feature type="signal peptide" evidence="5">
    <location>
        <begin position="1"/>
        <end position="22"/>
    </location>
</feature>
<keyword evidence="5" id="KW-0732">Signal</keyword>
<proteinExistence type="predicted"/>
<feature type="region of interest" description="Disordered" evidence="4">
    <location>
        <begin position="37"/>
        <end position="58"/>
    </location>
</feature>
<dbReference type="GO" id="GO:0020037">
    <property type="term" value="F:heme binding"/>
    <property type="evidence" value="ECO:0007669"/>
    <property type="project" value="InterPro"/>
</dbReference>